<dbReference type="STRING" id="665467.SAMN02982931_03779"/>
<dbReference type="Proteomes" id="UP000199071">
    <property type="component" value="Unassembled WGS sequence"/>
</dbReference>
<keyword evidence="2" id="KW-1185">Reference proteome</keyword>
<protein>
    <submittedName>
        <fullName evidence="1">Uncharacterized protein</fullName>
    </submittedName>
</protein>
<organism evidence="1 2">
    <name type="scientific">Bauldia litoralis</name>
    <dbReference type="NCBI Taxonomy" id="665467"/>
    <lineage>
        <taxon>Bacteria</taxon>
        <taxon>Pseudomonadati</taxon>
        <taxon>Pseudomonadota</taxon>
        <taxon>Alphaproteobacteria</taxon>
        <taxon>Hyphomicrobiales</taxon>
        <taxon>Kaistiaceae</taxon>
        <taxon>Bauldia</taxon>
    </lineage>
</organism>
<dbReference type="EMBL" id="FMXQ01000008">
    <property type="protein sequence ID" value="SDB48689.1"/>
    <property type="molecule type" value="Genomic_DNA"/>
</dbReference>
<dbReference type="RefSeq" id="WP_090878795.1">
    <property type="nucleotide sequence ID" value="NZ_FMXQ01000008.1"/>
</dbReference>
<gene>
    <name evidence="1" type="ORF">SAMN02982931_03779</name>
</gene>
<evidence type="ECO:0000313" key="1">
    <source>
        <dbReference type="EMBL" id="SDB48689.1"/>
    </source>
</evidence>
<accession>A0A1G6DU64</accession>
<proteinExistence type="predicted"/>
<sequence length="159" mass="17658">MSGRITNMISQIATLKRTLRKTSNINVARTVLSIFDGAEDLVSFDPNPRDGPFVRVTLCAVPSGSFFYAKPMDPTKPSSVMVRLGPVYAAPEVDDFEEVNRVIDLHATTGAKPVTPEEDRVQHDAKATEKLTEVDQISSIEAYRKAHKARLIEKMKELN</sequence>
<dbReference type="AlphaFoldDB" id="A0A1G6DU64"/>
<reference evidence="1 2" key="1">
    <citation type="submission" date="2016-10" db="EMBL/GenBank/DDBJ databases">
        <authorList>
            <person name="de Groot N.N."/>
        </authorList>
    </citation>
    <scope>NUCLEOTIDE SEQUENCE [LARGE SCALE GENOMIC DNA]</scope>
    <source>
        <strain evidence="1 2">ATCC 35022</strain>
    </source>
</reference>
<name>A0A1G6DU64_9HYPH</name>
<evidence type="ECO:0000313" key="2">
    <source>
        <dbReference type="Proteomes" id="UP000199071"/>
    </source>
</evidence>